<organism evidence="1 2">
    <name type="scientific">candidate division CPR2 bacterium GW2011_GWC1_41_48</name>
    <dbReference type="NCBI Taxonomy" id="1618344"/>
    <lineage>
        <taxon>Bacteria</taxon>
        <taxon>Bacteria division CPR2</taxon>
    </lineage>
</organism>
<evidence type="ECO:0000313" key="1">
    <source>
        <dbReference type="EMBL" id="KKS09763.1"/>
    </source>
</evidence>
<evidence type="ECO:0000313" key="2">
    <source>
        <dbReference type="Proteomes" id="UP000033869"/>
    </source>
</evidence>
<comment type="caution">
    <text evidence="1">The sequence shown here is derived from an EMBL/GenBank/DDBJ whole genome shotgun (WGS) entry which is preliminary data.</text>
</comment>
<dbReference type="Proteomes" id="UP000033869">
    <property type="component" value="Unassembled WGS sequence"/>
</dbReference>
<protein>
    <recommendedName>
        <fullName evidence="3">DUF3467 domain-containing protein</fullName>
    </recommendedName>
</protein>
<gene>
    <name evidence="1" type="ORF">UU65_C0001G0168</name>
</gene>
<dbReference type="Pfam" id="PF11950">
    <property type="entry name" value="DUF3467"/>
    <property type="match status" value="1"/>
</dbReference>
<dbReference type="InterPro" id="IPR021857">
    <property type="entry name" value="DUF3467"/>
</dbReference>
<proteinExistence type="predicted"/>
<name>A0A0G0Z9Q0_UNCC2</name>
<accession>A0A0G0Z9Q0</accession>
<dbReference type="EMBL" id="LCBL01000001">
    <property type="protein sequence ID" value="KKS09763.1"/>
    <property type="molecule type" value="Genomic_DNA"/>
</dbReference>
<reference evidence="1 2" key="1">
    <citation type="journal article" date="2015" name="Nature">
        <title>rRNA introns, odd ribosomes, and small enigmatic genomes across a large radiation of phyla.</title>
        <authorList>
            <person name="Brown C.T."/>
            <person name="Hug L.A."/>
            <person name="Thomas B.C."/>
            <person name="Sharon I."/>
            <person name="Castelle C.J."/>
            <person name="Singh A."/>
            <person name="Wilkins M.J."/>
            <person name="Williams K.H."/>
            <person name="Banfield J.F."/>
        </authorList>
    </citation>
    <scope>NUCLEOTIDE SEQUENCE [LARGE SCALE GENOMIC DNA]</scope>
</reference>
<dbReference type="AlphaFoldDB" id="A0A0G0Z9Q0"/>
<sequence length="99" mass="11273">MNKNPINIQIQPDKINAVYTDAFSITRSLANFTLDLGQQVPQLNMVNIFSRVAFSPQHAKQLSGLINDAIKEYEKEFGEIKITPEMREDFLKQGMGFKP</sequence>
<evidence type="ECO:0008006" key="3">
    <source>
        <dbReference type="Google" id="ProtNLM"/>
    </source>
</evidence>